<dbReference type="InterPro" id="IPR000683">
    <property type="entry name" value="Gfo/Idh/MocA-like_OxRdtase_N"/>
</dbReference>
<proteinExistence type="predicted"/>
<protein>
    <submittedName>
        <fullName evidence="3">Myo-inositol 2-dehydrogenase</fullName>
    </submittedName>
</protein>
<name>A0A158CAG5_9BURK</name>
<dbReference type="PANTHER" id="PTHR43377:SF1">
    <property type="entry name" value="BILIVERDIN REDUCTASE A"/>
    <property type="match status" value="1"/>
</dbReference>
<feature type="domain" description="4-carboxy-2-hydroxymuconate-6-semialdehyde dehydrogenase-like C-terminal" evidence="2">
    <location>
        <begin position="130"/>
        <end position="269"/>
    </location>
</feature>
<dbReference type="AlphaFoldDB" id="A0A158CAG5"/>
<dbReference type="GO" id="GO:0000166">
    <property type="term" value="F:nucleotide binding"/>
    <property type="evidence" value="ECO:0007669"/>
    <property type="project" value="InterPro"/>
</dbReference>
<keyword evidence="4" id="KW-1185">Reference proteome</keyword>
<dbReference type="Gene3D" id="3.40.50.720">
    <property type="entry name" value="NAD(P)-binding Rossmann-like Domain"/>
    <property type="match status" value="1"/>
</dbReference>
<evidence type="ECO:0000259" key="2">
    <source>
        <dbReference type="Pfam" id="PF19858"/>
    </source>
</evidence>
<organism evidence="3 4">
    <name type="scientific">Caballeronia temeraria</name>
    <dbReference type="NCBI Taxonomy" id="1777137"/>
    <lineage>
        <taxon>Bacteria</taxon>
        <taxon>Pseudomonadati</taxon>
        <taxon>Pseudomonadota</taxon>
        <taxon>Betaproteobacteria</taxon>
        <taxon>Burkholderiales</taxon>
        <taxon>Burkholderiaceae</taxon>
        <taxon>Caballeronia</taxon>
    </lineage>
</organism>
<accession>A0A158CAG5</accession>
<dbReference type="EMBL" id="FCOI02000021">
    <property type="protein sequence ID" value="SAK79345.1"/>
    <property type="molecule type" value="Genomic_DNA"/>
</dbReference>
<dbReference type="Pfam" id="PF01408">
    <property type="entry name" value="GFO_IDH_MocA"/>
    <property type="match status" value="1"/>
</dbReference>
<evidence type="ECO:0000259" key="1">
    <source>
        <dbReference type="Pfam" id="PF01408"/>
    </source>
</evidence>
<evidence type="ECO:0000313" key="4">
    <source>
        <dbReference type="Proteomes" id="UP000054624"/>
    </source>
</evidence>
<dbReference type="InterPro" id="IPR051450">
    <property type="entry name" value="Gfo/Idh/MocA_Oxidoreductases"/>
</dbReference>
<sequence length="316" mass="34848">MKPLKVAVAGAGAIGIQHLDSLSESTNVEIISLVDKETEKTRAIANRYGIKQVDRELDDVLKLPELEAVILCTPTPRHAEQAIACLQAGKHVLVEIPLAQSLADAETVALWQQRTGLIAMCAHTRRFNAGHSWLHDRIVAGQFSLRQLDVQTHFLRRSNTNIFGEPRSWTDHLLWHHAAHTVDLFQYQTGEDVIEANLLQGPIDPALQIALDMSIQLKSTSGALCTLSLSFNNAGPQGSTFRYIGDGVTFIARNDALTDGNGNNIELGHEDSILSGITRQDHEFFSAIRESRMPNASVAGVLPCYRMLQRLEMTLT</sequence>
<evidence type="ECO:0000313" key="3">
    <source>
        <dbReference type="EMBL" id="SAK79345.1"/>
    </source>
</evidence>
<dbReference type="InterPro" id="IPR036291">
    <property type="entry name" value="NAD(P)-bd_dom_sf"/>
</dbReference>
<dbReference type="RefSeq" id="WP_061163016.1">
    <property type="nucleotide sequence ID" value="NZ_FCOI02000021.1"/>
</dbReference>
<dbReference type="Gene3D" id="3.30.360.10">
    <property type="entry name" value="Dihydrodipicolinate Reductase, domain 2"/>
    <property type="match status" value="1"/>
</dbReference>
<dbReference type="PANTHER" id="PTHR43377">
    <property type="entry name" value="BILIVERDIN REDUCTASE A"/>
    <property type="match status" value="1"/>
</dbReference>
<dbReference type="InterPro" id="IPR045560">
    <property type="entry name" value="LigC_C"/>
</dbReference>
<dbReference type="Proteomes" id="UP000054624">
    <property type="component" value="Unassembled WGS sequence"/>
</dbReference>
<reference evidence="4" key="1">
    <citation type="submission" date="2016-01" db="EMBL/GenBank/DDBJ databases">
        <authorList>
            <person name="Peeters Charlotte."/>
        </authorList>
    </citation>
    <scope>NUCLEOTIDE SEQUENCE [LARGE SCALE GENOMIC DNA]</scope>
</reference>
<dbReference type="SUPFAM" id="SSF51735">
    <property type="entry name" value="NAD(P)-binding Rossmann-fold domains"/>
    <property type="match status" value="1"/>
</dbReference>
<gene>
    <name evidence="3" type="ORF">AWB76_05320</name>
</gene>
<dbReference type="Pfam" id="PF19858">
    <property type="entry name" value="OxRdtase_C"/>
    <property type="match status" value="1"/>
</dbReference>
<dbReference type="STRING" id="1777137.AWB76_05320"/>
<feature type="domain" description="Gfo/Idh/MocA-like oxidoreductase N-terminal" evidence="1">
    <location>
        <begin position="4"/>
        <end position="122"/>
    </location>
</feature>